<comment type="caution">
    <text evidence="2">The sequence shown here is derived from an EMBL/GenBank/DDBJ whole genome shotgun (WGS) entry which is preliminary data.</text>
</comment>
<proteinExistence type="predicted"/>
<reference evidence="2 3" key="1">
    <citation type="submission" date="2017-10" db="EMBL/GenBank/DDBJ databases">
        <title>Whole genome sequencing of members of genus Pseudoxanthomonas.</title>
        <authorList>
            <person name="Kumar S."/>
            <person name="Bansal K."/>
            <person name="Kaur A."/>
            <person name="Patil P."/>
            <person name="Sharma S."/>
            <person name="Patil P.B."/>
        </authorList>
    </citation>
    <scope>NUCLEOTIDE SEQUENCE [LARGE SCALE GENOMIC DNA]</scope>
    <source>
        <strain evidence="2 3">DSM 17109</strain>
    </source>
</reference>
<gene>
    <name evidence="2" type="ORF">CSC78_02235</name>
</gene>
<keyword evidence="1" id="KW-0732">Signal</keyword>
<name>A0ABQ6ZL04_9GAMM</name>
<sequence length="134" mass="13754">MKFNILALAALTTLALAACKPAEEATPVADAPAVEAPAVEAPAVEAPAATEAVAATTDTVEAGTGVPECDQYLEKVYACISDKVPEAQREMMKQGIEQSKAGWAALTDKTALAAQCKTAMDQAKTAYAAMGCSF</sequence>
<dbReference type="PROSITE" id="PS51257">
    <property type="entry name" value="PROKAR_LIPOPROTEIN"/>
    <property type="match status" value="1"/>
</dbReference>
<evidence type="ECO:0000313" key="3">
    <source>
        <dbReference type="Proteomes" id="UP000781710"/>
    </source>
</evidence>
<dbReference type="RefSeq" id="WP_162336291.1">
    <property type="nucleotide sequence ID" value="NZ_JBHSRQ010000004.1"/>
</dbReference>
<evidence type="ECO:0000313" key="2">
    <source>
        <dbReference type="EMBL" id="KAF1726942.1"/>
    </source>
</evidence>
<feature type="chain" id="PRO_5047126781" description="Glutaconyl-CoA decarboxylase subunit gamma" evidence="1">
    <location>
        <begin position="18"/>
        <end position="134"/>
    </location>
</feature>
<dbReference type="EMBL" id="PDWW01000002">
    <property type="protein sequence ID" value="KAF1726942.1"/>
    <property type="molecule type" value="Genomic_DNA"/>
</dbReference>
<accession>A0ABQ6ZL04</accession>
<keyword evidence="3" id="KW-1185">Reference proteome</keyword>
<evidence type="ECO:0008006" key="4">
    <source>
        <dbReference type="Google" id="ProtNLM"/>
    </source>
</evidence>
<feature type="signal peptide" evidence="1">
    <location>
        <begin position="1"/>
        <end position="17"/>
    </location>
</feature>
<organism evidence="2 3">
    <name type="scientific">Pseudoxanthomonas japonensis</name>
    <dbReference type="NCBI Taxonomy" id="69284"/>
    <lineage>
        <taxon>Bacteria</taxon>
        <taxon>Pseudomonadati</taxon>
        <taxon>Pseudomonadota</taxon>
        <taxon>Gammaproteobacteria</taxon>
        <taxon>Lysobacterales</taxon>
        <taxon>Lysobacteraceae</taxon>
        <taxon>Pseudoxanthomonas</taxon>
    </lineage>
</organism>
<dbReference type="Proteomes" id="UP000781710">
    <property type="component" value="Unassembled WGS sequence"/>
</dbReference>
<evidence type="ECO:0000256" key="1">
    <source>
        <dbReference type="SAM" id="SignalP"/>
    </source>
</evidence>
<protein>
    <recommendedName>
        <fullName evidence="4">Glutaconyl-CoA decarboxylase subunit gamma</fullName>
    </recommendedName>
</protein>